<sequence>MATVLLVMKRPGNARVMADALEATGHTAISASNHEALTAAITQSGDRRIALVDISGFGPADWRMCQTLNSHEVRFIVLCTAQETRQGGQALRYGAASFLQKPVKKPVLLGVLSDLAGETPAMQSVGNGYP</sequence>
<evidence type="ECO:0000256" key="1">
    <source>
        <dbReference type="PROSITE-ProRule" id="PRU00169"/>
    </source>
</evidence>
<accession>A0ABV7M4M0</accession>
<evidence type="ECO:0000259" key="2">
    <source>
        <dbReference type="PROSITE" id="PS50110"/>
    </source>
</evidence>
<evidence type="ECO:0000313" key="3">
    <source>
        <dbReference type="EMBL" id="MFC3293212.1"/>
    </source>
</evidence>
<gene>
    <name evidence="3" type="ORF">ACFOEI_14240</name>
</gene>
<protein>
    <submittedName>
        <fullName evidence="3">Response regulator</fullName>
    </submittedName>
</protein>
<proteinExistence type="predicted"/>
<feature type="modified residue" description="4-aspartylphosphate" evidence="1">
    <location>
        <position position="53"/>
    </location>
</feature>
<comment type="caution">
    <text evidence="3">The sequence shown here is derived from an EMBL/GenBank/DDBJ whole genome shotgun (WGS) entry which is preliminary data.</text>
</comment>
<dbReference type="Proteomes" id="UP001595640">
    <property type="component" value="Unassembled WGS sequence"/>
</dbReference>
<reference evidence="4" key="1">
    <citation type="journal article" date="2019" name="Int. J. Syst. Evol. Microbiol.">
        <title>The Global Catalogue of Microorganisms (GCM) 10K type strain sequencing project: providing services to taxonomists for standard genome sequencing and annotation.</title>
        <authorList>
            <consortium name="The Broad Institute Genomics Platform"/>
            <consortium name="The Broad Institute Genome Sequencing Center for Infectious Disease"/>
            <person name="Wu L."/>
            <person name="Ma J."/>
        </authorList>
    </citation>
    <scope>NUCLEOTIDE SEQUENCE [LARGE SCALE GENOMIC DNA]</scope>
    <source>
        <strain evidence="4">KCTC 12847</strain>
    </source>
</reference>
<organism evidence="3 4">
    <name type="scientific">Modicisalibacter luteus</name>
    <dbReference type="NCBI Taxonomy" id="453962"/>
    <lineage>
        <taxon>Bacteria</taxon>
        <taxon>Pseudomonadati</taxon>
        <taxon>Pseudomonadota</taxon>
        <taxon>Gammaproteobacteria</taxon>
        <taxon>Oceanospirillales</taxon>
        <taxon>Halomonadaceae</taxon>
        <taxon>Modicisalibacter</taxon>
    </lineage>
</organism>
<dbReference type="PROSITE" id="PS50110">
    <property type="entry name" value="RESPONSE_REGULATORY"/>
    <property type="match status" value="1"/>
</dbReference>
<feature type="domain" description="Response regulatory" evidence="2">
    <location>
        <begin position="3"/>
        <end position="116"/>
    </location>
</feature>
<name>A0ABV7M4M0_9GAMM</name>
<dbReference type="Gene3D" id="3.40.50.2300">
    <property type="match status" value="1"/>
</dbReference>
<evidence type="ECO:0000313" key="4">
    <source>
        <dbReference type="Proteomes" id="UP001595640"/>
    </source>
</evidence>
<dbReference type="EMBL" id="JBHRUH010000031">
    <property type="protein sequence ID" value="MFC3293212.1"/>
    <property type="molecule type" value="Genomic_DNA"/>
</dbReference>
<dbReference type="InterPro" id="IPR011006">
    <property type="entry name" value="CheY-like_superfamily"/>
</dbReference>
<dbReference type="SUPFAM" id="SSF52172">
    <property type="entry name" value="CheY-like"/>
    <property type="match status" value="1"/>
</dbReference>
<keyword evidence="1" id="KW-0597">Phosphoprotein</keyword>
<keyword evidence="4" id="KW-1185">Reference proteome</keyword>
<dbReference type="InterPro" id="IPR001789">
    <property type="entry name" value="Sig_transdc_resp-reg_receiver"/>
</dbReference>
<dbReference type="RefSeq" id="WP_019020622.1">
    <property type="nucleotide sequence ID" value="NZ_BMXD01000001.1"/>
</dbReference>